<evidence type="ECO:0000259" key="15">
    <source>
        <dbReference type="SMART" id="SM01024"/>
    </source>
</evidence>
<keyword evidence="7 12" id="KW-0067">ATP-binding</keyword>
<dbReference type="STRING" id="401625.A0A0P1BSG1"/>
<proteinExistence type="inferred from homology"/>
<dbReference type="GO" id="GO:0016887">
    <property type="term" value="F:ATP hydrolysis activity"/>
    <property type="evidence" value="ECO:0007669"/>
    <property type="project" value="InterPro"/>
</dbReference>
<feature type="compositionally biased region" description="Low complexity" evidence="13">
    <location>
        <begin position="40"/>
        <end position="51"/>
    </location>
</feature>
<dbReference type="InterPro" id="IPR057495">
    <property type="entry name" value="AAA_lid_BCS1"/>
</dbReference>
<dbReference type="InterPro" id="IPR003960">
    <property type="entry name" value="ATPase_AAA_CS"/>
</dbReference>
<comment type="similarity">
    <text evidence="2">Belongs to the AAA ATPase family. BCS1 subfamily.</text>
</comment>
<keyword evidence="6" id="KW-0378">Hydrolase</keyword>
<feature type="domain" description="AAA+ ATPase" evidence="14">
    <location>
        <begin position="335"/>
        <end position="470"/>
    </location>
</feature>
<feature type="region of interest" description="Disordered" evidence="13">
    <location>
        <begin position="13"/>
        <end position="57"/>
    </location>
</feature>
<feature type="region of interest" description="Disordered" evidence="13">
    <location>
        <begin position="186"/>
        <end position="209"/>
    </location>
</feature>
<keyword evidence="17" id="KW-1185">Reference proteome</keyword>
<keyword evidence="3" id="KW-0812">Transmembrane</keyword>
<dbReference type="Pfam" id="PF08740">
    <property type="entry name" value="BCS1_N"/>
    <property type="match status" value="1"/>
</dbReference>
<keyword evidence="5" id="KW-0999">Mitochondrion inner membrane</keyword>
<dbReference type="SMART" id="SM00382">
    <property type="entry name" value="AAA"/>
    <property type="match status" value="1"/>
</dbReference>
<keyword evidence="10" id="KW-0472">Membrane</keyword>
<dbReference type="EMBL" id="CCYA01000290">
    <property type="protein sequence ID" value="CEH19276.1"/>
    <property type="molecule type" value="Genomic_DNA"/>
</dbReference>
<evidence type="ECO:0000256" key="9">
    <source>
        <dbReference type="ARBA" id="ARBA00023128"/>
    </source>
</evidence>
<dbReference type="Pfam" id="PF25426">
    <property type="entry name" value="AAA_lid_BCS1"/>
    <property type="match status" value="1"/>
</dbReference>
<evidence type="ECO:0000256" key="11">
    <source>
        <dbReference type="ARBA" id="ARBA00048778"/>
    </source>
</evidence>
<evidence type="ECO:0000313" key="16">
    <source>
        <dbReference type="EMBL" id="CEH19276.1"/>
    </source>
</evidence>
<feature type="compositionally biased region" description="Low complexity" evidence="13">
    <location>
        <begin position="15"/>
        <end position="25"/>
    </location>
</feature>
<evidence type="ECO:0000256" key="12">
    <source>
        <dbReference type="RuleBase" id="RU003651"/>
    </source>
</evidence>
<dbReference type="Proteomes" id="UP000054845">
    <property type="component" value="Unassembled WGS sequence"/>
</dbReference>
<comment type="catalytic activity">
    <reaction evidence="11">
        <text>ATP + H2O = ADP + phosphate + H(+)</text>
        <dbReference type="Rhea" id="RHEA:13065"/>
        <dbReference type="ChEBI" id="CHEBI:15377"/>
        <dbReference type="ChEBI" id="CHEBI:15378"/>
        <dbReference type="ChEBI" id="CHEBI:30616"/>
        <dbReference type="ChEBI" id="CHEBI:43474"/>
        <dbReference type="ChEBI" id="CHEBI:456216"/>
    </reaction>
    <physiologicalReaction direction="left-to-right" evidence="11">
        <dbReference type="Rhea" id="RHEA:13066"/>
    </physiologicalReaction>
</comment>
<evidence type="ECO:0000256" key="10">
    <source>
        <dbReference type="ARBA" id="ARBA00023136"/>
    </source>
</evidence>
<dbReference type="AlphaFoldDB" id="A0A0P1BSG1"/>
<keyword evidence="8" id="KW-1133">Transmembrane helix</keyword>
<evidence type="ECO:0000256" key="4">
    <source>
        <dbReference type="ARBA" id="ARBA00022741"/>
    </source>
</evidence>
<dbReference type="InterPro" id="IPR014851">
    <property type="entry name" value="BCS1_N"/>
</dbReference>
<evidence type="ECO:0000256" key="8">
    <source>
        <dbReference type="ARBA" id="ARBA00022989"/>
    </source>
</evidence>
<dbReference type="SMART" id="SM01024">
    <property type="entry name" value="BCS1_N"/>
    <property type="match status" value="1"/>
</dbReference>
<dbReference type="GO" id="GO:0005743">
    <property type="term" value="C:mitochondrial inner membrane"/>
    <property type="evidence" value="ECO:0007669"/>
    <property type="project" value="UniProtKB-SubCell"/>
</dbReference>
<evidence type="ECO:0000256" key="6">
    <source>
        <dbReference type="ARBA" id="ARBA00022801"/>
    </source>
</evidence>
<feature type="compositionally biased region" description="Polar residues" evidence="13">
    <location>
        <begin position="187"/>
        <end position="200"/>
    </location>
</feature>
<keyword evidence="4 12" id="KW-0547">Nucleotide-binding</keyword>
<evidence type="ECO:0000256" key="5">
    <source>
        <dbReference type="ARBA" id="ARBA00022792"/>
    </source>
</evidence>
<dbReference type="SUPFAM" id="SSF52540">
    <property type="entry name" value="P-loop containing nucleoside triphosphate hydrolases"/>
    <property type="match status" value="1"/>
</dbReference>
<evidence type="ECO:0000256" key="2">
    <source>
        <dbReference type="ARBA" id="ARBA00007448"/>
    </source>
</evidence>
<dbReference type="Gene3D" id="3.40.50.300">
    <property type="entry name" value="P-loop containing nucleotide triphosphate hydrolases"/>
    <property type="match status" value="1"/>
</dbReference>
<dbReference type="OrthoDB" id="10251412at2759"/>
<protein>
    <submittedName>
        <fullName evidence="16">AAA-type ATPase</fullName>
    </submittedName>
</protein>
<dbReference type="InterPro" id="IPR027417">
    <property type="entry name" value="P-loop_NTPase"/>
</dbReference>
<dbReference type="InterPro" id="IPR050747">
    <property type="entry name" value="Mitochondrial_chaperone_BCS1"/>
</dbReference>
<sequence length="601" mass="64702">MTLASVALASVEQQAAGGSSAPSPANDARSGLAMDGNPGASAIDTSQTSSSSPPPAFALSNLGGSNQFLSAGLGLMIFGSFLAVSQRGIKKGASLAQRRLLISLEIPSKDKSHAWVLDWLGRQASLQNAAAAARRQSTGSGKGKEKQQESLSVLLGLNQKAHASATKVWSHELSVETSLGDIKKQAEQATELSKSSATPQQRRDKMDFNLVPGPGSHWVRYKGCWIKLHRERATKMIDLSTGAPWETLTLTTLRSTSHILPSLLSEAKQLAQESIEGKTIIYTAWGTEWKPFGKPRRVRDLSSVVLKDGQVERIQGDVKAFVNKGEWYRQRGIPYRRGYLLYGAPGSGKSSFITALAGSLDLSICLLNLSERGLTDGKLTYLLSNLPDASILLLEDIDAAFPSRTRSGGEDVGDGFVPGVTFSGLLNALDGVASSESRIVFMTTNHAERLDPALVRPGRVDLSLELGDADEHQVRLMFQKFYAESVQEANRSARLTALQDELATAVKQETSKRRQLFGLDPTGRFATTTHGAGRPVSTPSTSSNLNPTLLPASKGGISMAELQGLFIRFPNHPEEAVKCFKHENEALREQLAAVNADAERN</sequence>
<dbReference type="GO" id="GO:0005524">
    <property type="term" value="F:ATP binding"/>
    <property type="evidence" value="ECO:0007669"/>
    <property type="project" value="UniProtKB-KW"/>
</dbReference>
<evidence type="ECO:0000256" key="3">
    <source>
        <dbReference type="ARBA" id="ARBA00022692"/>
    </source>
</evidence>
<evidence type="ECO:0000259" key="14">
    <source>
        <dbReference type="SMART" id="SM00382"/>
    </source>
</evidence>
<feature type="compositionally biased region" description="Low complexity" evidence="13">
    <location>
        <begin position="537"/>
        <end position="547"/>
    </location>
</feature>
<evidence type="ECO:0000256" key="7">
    <source>
        <dbReference type="ARBA" id="ARBA00022840"/>
    </source>
</evidence>
<comment type="subcellular location">
    <subcellularLocation>
        <location evidence="1">Mitochondrion inner membrane</location>
        <topology evidence="1">Single-pass membrane protein</topology>
    </subcellularLocation>
</comment>
<reference evidence="16 17" key="1">
    <citation type="submission" date="2014-09" db="EMBL/GenBank/DDBJ databases">
        <authorList>
            <person name="Magalhaes I.L.F."/>
            <person name="Oliveira U."/>
            <person name="Santos F.R."/>
            <person name="Vidigal T.H.D.A."/>
            <person name="Brescovit A.D."/>
            <person name="Santos A.J."/>
        </authorList>
    </citation>
    <scope>NUCLEOTIDE SEQUENCE [LARGE SCALE GENOMIC DNA]</scope>
</reference>
<evidence type="ECO:0000256" key="13">
    <source>
        <dbReference type="SAM" id="MobiDB-lite"/>
    </source>
</evidence>
<dbReference type="PROSITE" id="PS00674">
    <property type="entry name" value="AAA"/>
    <property type="match status" value="1"/>
</dbReference>
<dbReference type="CDD" id="cd19510">
    <property type="entry name" value="RecA-like_BCS1"/>
    <property type="match status" value="1"/>
</dbReference>
<dbReference type="InterPro" id="IPR003959">
    <property type="entry name" value="ATPase_AAA_core"/>
</dbReference>
<keyword evidence="9" id="KW-0496">Mitochondrion</keyword>
<dbReference type="InterPro" id="IPR003593">
    <property type="entry name" value="AAA+_ATPase"/>
</dbReference>
<feature type="domain" description="BCS1 N-terminal" evidence="15">
    <location>
        <begin position="76"/>
        <end position="304"/>
    </location>
</feature>
<dbReference type="Pfam" id="PF00004">
    <property type="entry name" value="AAA"/>
    <property type="match status" value="1"/>
</dbReference>
<name>A0A0P1BSG1_9BASI</name>
<evidence type="ECO:0000256" key="1">
    <source>
        <dbReference type="ARBA" id="ARBA00004434"/>
    </source>
</evidence>
<evidence type="ECO:0000313" key="17">
    <source>
        <dbReference type="Proteomes" id="UP000054845"/>
    </source>
</evidence>
<dbReference type="PANTHER" id="PTHR23070">
    <property type="entry name" value="BCS1 AAA-TYPE ATPASE"/>
    <property type="match status" value="1"/>
</dbReference>
<feature type="region of interest" description="Disordered" evidence="13">
    <location>
        <begin position="521"/>
        <end position="547"/>
    </location>
</feature>
<organism evidence="16 17">
    <name type="scientific">Ceraceosorus bombacis</name>
    <dbReference type="NCBI Taxonomy" id="401625"/>
    <lineage>
        <taxon>Eukaryota</taxon>
        <taxon>Fungi</taxon>
        <taxon>Dikarya</taxon>
        <taxon>Basidiomycota</taxon>
        <taxon>Ustilaginomycotina</taxon>
        <taxon>Exobasidiomycetes</taxon>
        <taxon>Ceraceosorales</taxon>
        <taxon>Ceraceosoraceae</taxon>
        <taxon>Ceraceosorus</taxon>
    </lineage>
</organism>
<accession>A0A0P1BSG1</accession>